<dbReference type="EMBL" id="JAPEUY010000020">
    <property type="protein sequence ID" value="KAJ4363214.1"/>
    <property type="molecule type" value="Genomic_DNA"/>
</dbReference>
<organism evidence="8 9">
    <name type="scientific">Neocucurbitaria cava</name>
    <dbReference type="NCBI Taxonomy" id="798079"/>
    <lineage>
        <taxon>Eukaryota</taxon>
        <taxon>Fungi</taxon>
        <taxon>Dikarya</taxon>
        <taxon>Ascomycota</taxon>
        <taxon>Pezizomycotina</taxon>
        <taxon>Dothideomycetes</taxon>
        <taxon>Pleosporomycetidae</taxon>
        <taxon>Pleosporales</taxon>
        <taxon>Pleosporineae</taxon>
        <taxon>Cucurbitariaceae</taxon>
        <taxon>Neocucurbitaria</taxon>
    </lineage>
</organism>
<dbReference type="Gene3D" id="2.60.120.330">
    <property type="entry name" value="B-lactam Antibiotic, Isopenicillin N Synthase, Chain"/>
    <property type="match status" value="1"/>
</dbReference>
<dbReference type="AlphaFoldDB" id="A0A9W8Y183"/>
<comment type="similarity">
    <text evidence="1 5">Belongs to the iron/ascorbate-dependent oxidoreductase family.</text>
</comment>
<gene>
    <name evidence="8" type="ORF">N0V83_010334</name>
</gene>
<dbReference type="InterPro" id="IPR026992">
    <property type="entry name" value="DIOX_N"/>
</dbReference>
<dbReference type="OrthoDB" id="288590at2759"/>
<proteinExistence type="inferred from homology"/>
<dbReference type="Proteomes" id="UP001140560">
    <property type="component" value="Unassembled WGS sequence"/>
</dbReference>
<dbReference type="GO" id="GO:0046872">
    <property type="term" value="F:metal ion binding"/>
    <property type="evidence" value="ECO:0007669"/>
    <property type="project" value="UniProtKB-KW"/>
</dbReference>
<evidence type="ECO:0000256" key="5">
    <source>
        <dbReference type="RuleBase" id="RU003682"/>
    </source>
</evidence>
<feature type="domain" description="Fe2OG dioxygenase" evidence="7">
    <location>
        <begin position="165"/>
        <end position="286"/>
    </location>
</feature>
<evidence type="ECO:0000256" key="4">
    <source>
        <dbReference type="ARBA" id="ARBA00023004"/>
    </source>
</evidence>
<dbReference type="GO" id="GO:0044283">
    <property type="term" value="P:small molecule biosynthetic process"/>
    <property type="evidence" value="ECO:0007669"/>
    <property type="project" value="UniProtKB-ARBA"/>
</dbReference>
<dbReference type="PANTHER" id="PTHR10209">
    <property type="entry name" value="OXIDOREDUCTASE, 2OG-FE II OXYGENASE FAMILY PROTEIN"/>
    <property type="match status" value="1"/>
</dbReference>
<dbReference type="SUPFAM" id="SSF51197">
    <property type="entry name" value="Clavaminate synthase-like"/>
    <property type="match status" value="1"/>
</dbReference>
<dbReference type="Pfam" id="PF03171">
    <property type="entry name" value="2OG-FeII_Oxy"/>
    <property type="match status" value="1"/>
</dbReference>
<evidence type="ECO:0000313" key="8">
    <source>
        <dbReference type="EMBL" id="KAJ4363214.1"/>
    </source>
</evidence>
<dbReference type="InterPro" id="IPR044861">
    <property type="entry name" value="IPNS-like_FE2OG_OXY"/>
</dbReference>
<evidence type="ECO:0000313" key="9">
    <source>
        <dbReference type="Proteomes" id="UP001140560"/>
    </source>
</evidence>
<feature type="compositionally biased region" description="Basic and acidic residues" evidence="6">
    <location>
        <begin position="320"/>
        <end position="330"/>
    </location>
</feature>
<dbReference type="InterPro" id="IPR027443">
    <property type="entry name" value="IPNS-like_sf"/>
</dbReference>
<dbReference type="PANTHER" id="PTHR10209:SF881">
    <property type="entry name" value="FI07970P-RELATED"/>
    <property type="match status" value="1"/>
</dbReference>
<protein>
    <recommendedName>
        <fullName evidence="7">Fe2OG dioxygenase domain-containing protein</fullName>
    </recommendedName>
</protein>
<dbReference type="Pfam" id="PF14226">
    <property type="entry name" value="DIOX_N"/>
    <property type="match status" value="1"/>
</dbReference>
<name>A0A9W8Y183_9PLEO</name>
<comment type="caution">
    <text evidence="8">The sequence shown here is derived from an EMBL/GenBank/DDBJ whole genome shotgun (WGS) entry which is preliminary data.</text>
</comment>
<evidence type="ECO:0000256" key="1">
    <source>
        <dbReference type="ARBA" id="ARBA00008056"/>
    </source>
</evidence>
<feature type="region of interest" description="Disordered" evidence="6">
    <location>
        <begin position="318"/>
        <end position="350"/>
    </location>
</feature>
<dbReference type="PROSITE" id="PS51471">
    <property type="entry name" value="FE2OG_OXY"/>
    <property type="match status" value="1"/>
</dbReference>
<accession>A0A9W8Y183</accession>
<evidence type="ECO:0000259" key="7">
    <source>
        <dbReference type="PROSITE" id="PS51471"/>
    </source>
</evidence>
<keyword evidence="4 5" id="KW-0408">Iron</keyword>
<evidence type="ECO:0000256" key="2">
    <source>
        <dbReference type="ARBA" id="ARBA00022723"/>
    </source>
</evidence>
<keyword evidence="3 5" id="KW-0560">Oxidoreductase</keyword>
<evidence type="ECO:0000256" key="6">
    <source>
        <dbReference type="SAM" id="MobiDB-lite"/>
    </source>
</evidence>
<keyword evidence="9" id="KW-1185">Reference proteome</keyword>
<dbReference type="InterPro" id="IPR005123">
    <property type="entry name" value="Oxoglu/Fe-dep_dioxygenase_dom"/>
</dbReference>
<reference evidence="8" key="1">
    <citation type="submission" date="2022-10" db="EMBL/GenBank/DDBJ databases">
        <title>Tapping the CABI collections for fungal endophytes: first genome assemblies for Collariella, Neodidymelliopsis, Ascochyta clinopodiicola, Didymella pomorum, Didymosphaeria variabile, Neocosmospora piperis and Neocucurbitaria cava.</title>
        <authorList>
            <person name="Hill R."/>
        </authorList>
    </citation>
    <scope>NUCLEOTIDE SEQUENCE</scope>
    <source>
        <strain evidence="8">IMI 356814</strain>
    </source>
</reference>
<dbReference type="GO" id="GO:0016491">
    <property type="term" value="F:oxidoreductase activity"/>
    <property type="evidence" value="ECO:0007669"/>
    <property type="project" value="UniProtKB-KW"/>
</dbReference>
<evidence type="ECO:0000256" key="3">
    <source>
        <dbReference type="ARBA" id="ARBA00023002"/>
    </source>
</evidence>
<feature type="compositionally biased region" description="Gly residues" evidence="6">
    <location>
        <begin position="339"/>
        <end position="350"/>
    </location>
</feature>
<keyword evidence="2 5" id="KW-0479">Metal-binding</keyword>
<sequence>MTTTKYLDRAIPTISLADFDSRVDEITQQLCSAAEEVGFFCVTEHDIPLSSIDEAFTWSSRFFSLPDEVKTTVPFSNNAGWEKNAQIRPSTGAADRKESYQMQFGPNMDGKWLPDATLPNFQTSALKFMHQVQGVSEKLMTCFARGLGFDDDYFVRAHDVSRPESQTVCRLLHYFEVPSDSARAGEVWHRAGAHTDWDLLTLLFQKEGQSGLEICPGREVSTSFGYGDTWTKVEPSTNGAIICNIGDLLMSWSDDRFKSTFHRVKAPSEPGDFYGERYSIAFFNQPCHDAKIQGPKKKYPLVTGAEFTRNAMNMYYPKISEGKRQQREESSTDGPGKMDVGGGIVAGVGA</sequence>